<evidence type="ECO:0000313" key="9">
    <source>
        <dbReference type="Proteomes" id="UP001141806"/>
    </source>
</evidence>
<evidence type="ECO:0000256" key="1">
    <source>
        <dbReference type="ARBA" id="ARBA00004141"/>
    </source>
</evidence>
<dbReference type="Pfam" id="PF00892">
    <property type="entry name" value="EamA"/>
    <property type="match status" value="1"/>
</dbReference>
<feature type="transmembrane region" description="Helical" evidence="6">
    <location>
        <begin position="268"/>
        <end position="287"/>
    </location>
</feature>
<dbReference type="PANTHER" id="PTHR31218">
    <property type="entry name" value="WAT1-RELATED PROTEIN"/>
    <property type="match status" value="1"/>
</dbReference>
<dbReference type="GO" id="GO:0022857">
    <property type="term" value="F:transmembrane transporter activity"/>
    <property type="evidence" value="ECO:0007669"/>
    <property type="project" value="InterPro"/>
</dbReference>
<dbReference type="SUPFAM" id="SSF103481">
    <property type="entry name" value="Multidrug resistance efflux transporter EmrE"/>
    <property type="match status" value="1"/>
</dbReference>
<gene>
    <name evidence="8" type="ORF">NE237_005097</name>
</gene>
<dbReference type="Proteomes" id="UP001141806">
    <property type="component" value="Unassembled WGS sequence"/>
</dbReference>
<dbReference type="EMBL" id="JAMYWD010000005">
    <property type="protein sequence ID" value="KAJ4971998.1"/>
    <property type="molecule type" value="Genomic_DNA"/>
</dbReference>
<proteinExistence type="inferred from homology"/>
<reference evidence="8" key="1">
    <citation type="journal article" date="2023" name="Plant J.">
        <title>The genome of the king protea, Protea cynaroides.</title>
        <authorList>
            <person name="Chang J."/>
            <person name="Duong T.A."/>
            <person name="Schoeman C."/>
            <person name="Ma X."/>
            <person name="Roodt D."/>
            <person name="Barker N."/>
            <person name="Li Z."/>
            <person name="Van de Peer Y."/>
            <person name="Mizrachi E."/>
        </authorList>
    </citation>
    <scope>NUCLEOTIDE SEQUENCE</scope>
    <source>
        <tissue evidence="8">Young leaves</tissue>
    </source>
</reference>
<keyword evidence="3 6" id="KW-0812">Transmembrane</keyword>
<dbReference type="AlphaFoldDB" id="A0A9Q0QU50"/>
<evidence type="ECO:0000256" key="6">
    <source>
        <dbReference type="RuleBase" id="RU363077"/>
    </source>
</evidence>
<comment type="similarity">
    <text evidence="2 6">Belongs to the drug/metabolite transporter (DMT) superfamily. Plant drug/metabolite exporter (P-DME) (TC 2.A.7.4) family.</text>
</comment>
<keyword evidence="9" id="KW-1185">Reference proteome</keyword>
<evidence type="ECO:0000256" key="3">
    <source>
        <dbReference type="ARBA" id="ARBA00022692"/>
    </source>
</evidence>
<feature type="transmembrane region" description="Helical" evidence="6">
    <location>
        <begin position="179"/>
        <end position="198"/>
    </location>
</feature>
<keyword evidence="4 6" id="KW-1133">Transmembrane helix</keyword>
<protein>
    <recommendedName>
        <fullName evidence="6">WAT1-related protein</fullName>
    </recommendedName>
</protein>
<evidence type="ECO:0000256" key="2">
    <source>
        <dbReference type="ARBA" id="ARBA00007635"/>
    </source>
</evidence>
<feature type="transmembrane region" description="Helical" evidence="6">
    <location>
        <begin position="149"/>
        <end position="173"/>
    </location>
</feature>
<feature type="domain" description="EamA" evidence="7">
    <location>
        <begin position="147"/>
        <end position="285"/>
    </location>
</feature>
<comment type="caution">
    <text evidence="8">The sequence shown here is derived from an EMBL/GenBank/DDBJ whole genome shotgun (WGS) entry which is preliminary data.</text>
</comment>
<feature type="transmembrane region" description="Helical" evidence="6">
    <location>
        <begin position="210"/>
        <end position="230"/>
    </location>
</feature>
<accession>A0A9Q0QU50</accession>
<evidence type="ECO:0000259" key="7">
    <source>
        <dbReference type="Pfam" id="PF00892"/>
    </source>
</evidence>
<organism evidence="8 9">
    <name type="scientific">Protea cynaroides</name>
    <dbReference type="NCBI Taxonomy" id="273540"/>
    <lineage>
        <taxon>Eukaryota</taxon>
        <taxon>Viridiplantae</taxon>
        <taxon>Streptophyta</taxon>
        <taxon>Embryophyta</taxon>
        <taxon>Tracheophyta</taxon>
        <taxon>Spermatophyta</taxon>
        <taxon>Magnoliopsida</taxon>
        <taxon>Proteales</taxon>
        <taxon>Proteaceae</taxon>
        <taxon>Protea</taxon>
    </lineage>
</organism>
<feature type="transmembrane region" description="Helical" evidence="6">
    <location>
        <begin position="242"/>
        <end position="261"/>
    </location>
</feature>
<evidence type="ECO:0000256" key="4">
    <source>
        <dbReference type="ARBA" id="ARBA00022989"/>
    </source>
</evidence>
<name>A0A9Q0QU50_9MAGN</name>
<feature type="transmembrane region" description="Helical" evidence="6">
    <location>
        <begin position="91"/>
        <end position="111"/>
    </location>
</feature>
<sequence>MSILPLAMDEALSQCLSMIQNLEREEKLRGVLGEEKTRAKLVEGTWVGETGWEWEGTLLILATGTKYRWQKSVSAIGFKVPPRESNFRAKGSAKVIGTLICIAGALTFTFWKERYLFERFFKNPLTDINPTGGSVHGLRHHKEDWIKGALLILTSYIAWSAWLMLLSLVFSVYPAPLSLNTLICFFASLQTSILALIFERDPASWRLERNVQLLTIFYFGVVNSGFVSYLQTWCIGKKGPVFSAMFTPLSLLIVGIFSAIFFAKQLHLGSLIGAFFTVVGLYTVLWGKSTDTCSEDKKVGNDRSSLDHQTLEIPIADQPLSMAIPITTGKN</sequence>
<evidence type="ECO:0000313" key="8">
    <source>
        <dbReference type="EMBL" id="KAJ4971998.1"/>
    </source>
</evidence>
<dbReference type="OrthoDB" id="1728340at2759"/>
<dbReference type="GO" id="GO:0016020">
    <property type="term" value="C:membrane"/>
    <property type="evidence" value="ECO:0007669"/>
    <property type="project" value="UniProtKB-SubCell"/>
</dbReference>
<dbReference type="InterPro" id="IPR000620">
    <property type="entry name" value="EamA_dom"/>
</dbReference>
<dbReference type="InterPro" id="IPR037185">
    <property type="entry name" value="EmrE-like"/>
</dbReference>
<dbReference type="InterPro" id="IPR030184">
    <property type="entry name" value="WAT1-related"/>
</dbReference>
<evidence type="ECO:0000256" key="5">
    <source>
        <dbReference type="ARBA" id="ARBA00023136"/>
    </source>
</evidence>
<comment type="subcellular location">
    <subcellularLocation>
        <location evidence="1 6">Membrane</location>
        <topology evidence="1 6">Multi-pass membrane protein</topology>
    </subcellularLocation>
</comment>
<keyword evidence="5 6" id="KW-0472">Membrane</keyword>